<dbReference type="Gene3D" id="3.40.50.150">
    <property type="entry name" value="Vaccinia Virus protein VP39"/>
    <property type="match status" value="1"/>
</dbReference>
<sequence>MFVERINNITGEREWTVRDEHYDMAQEIARSRFADMILDYNRNEMFLAGLRTVIRELKDKGQSVDVLDIG</sequence>
<evidence type="ECO:0000313" key="1">
    <source>
        <dbReference type="Proteomes" id="UP000095283"/>
    </source>
</evidence>
<dbReference type="WBParaSite" id="Hba_19839">
    <property type="protein sequence ID" value="Hba_19839"/>
    <property type="gene ID" value="Hba_19839"/>
</dbReference>
<dbReference type="InterPro" id="IPR029063">
    <property type="entry name" value="SAM-dependent_MTases_sf"/>
</dbReference>
<dbReference type="Proteomes" id="UP000095283">
    <property type="component" value="Unplaced"/>
</dbReference>
<evidence type="ECO:0000313" key="2">
    <source>
        <dbReference type="WBParaSite" id="Hba_19839"/>
    </source>
</evidence>
<dbReference type="AlphaFoldDB" id="A0A1I7XR78"/>
<protein>
    <submittedName>
        <fullName evidence="2">SAM-dependent methyltransferase</fullName>
    </submittedName>
</protein>
<accession>A0A1I7XR78</accession>
<reference evidence="2" key="1">
    <citation type="submission" date="2016-11" db="UniProtKB">
        <authorList>
            <consortium name="WormBaseParasite"/>
        </authorList>
    </citation>
    <scope>IDENTIFICATION</scope>
</reference>
<keyword evidence="1" id="KW-1185">Reference proteome</keyword>
<organism evidence="1 2">
    <name type="scientific">Heterorhabditis bacteriophora</name>
    <name type="common">Entomopathogenic nematode worm</name>
    <dbReference type="NCBI Taxonomy" id="37862"/>
    <lineage>
        <taxon>Eukaryota</taxon>
        <taxon>Metazoa</taxon>
        <taxon>Ecdysozoa</taxon>
        <taxon>Nematoda</taxon>
        <taxon>Chromadorea</taxon>
        <taxon>Rhabditida</taxon>
        <taxon>Rhabditina</taxon>
        <taxon>Rhabditomorpha</taxon>
        <taxon>Strongyloidea</taxon>
        <taxon>Heterorhabditidae</taxon>
        <taxon>Heterorhabditis</taxon>
    </lineage>
</organism>
<name>A0A1I7XR78_HETBA</name>
<proteinExistence type="predicted"/>